<proteinExistence type="inferred from homology"/>
<evidence type="ECO:0000256" key="3">
    <source>
        <dbReference type="ARBA" id="ARBA00022448"/>
    </source>
</evidence>
<dbReference type="SUPFAM" id="SSF81345">
    <property type="entry name" value="ABC transporter involved in vitamin B12 uptake, BtuC"/>
    <property type="match status" value="1"/>
</dbReference>
<evidence type="ECO:0000256" key="6">
    <source>
        <dbReference type="ARBA" id="ARBA00022989"/>
    </source>
</evidence>
<feature type="transmembrane region" description="Helical" evidence="8">
    <location>
        <begin position="266"/>
        <end position="284"/>
    </location>
</feature>
<feature type="transmembrane region" description="Helical" evidence="8">
    <location>
        <begin position="6"/>
        <end position="27"/>
    </location>
</feature>
<comment type="caution">
    <text evidence="9">The sequence shown here is derived from an EMBL/GenBank/DDBJ whole genome shotgun (WGS) entry which is preliminary data.</text>
</comment>
<keyword evidence="5 8" id="KW-0812">Transmembrane</keyword>
<evidence type="ECO:0000256" key="4">
    <source>
        <dbReference type="ARBA" id="ARBA00022475"/>
    </source>
</evidence>
<dbReference type="GO" id="GO:0005886">
    <property type="term" value="C:plasma membrane"/>
    <property type="evidence" value="ECO:0007669"/>
    <property type="project" value="UniProtKB-SubCell"/>
</dbReference>
<accession>A0A4Z1BV02</accession>
<dbReference type="GO" id="GO:0033214">
    <property type="term" value="P:siderophore-iron import into cell"/>
    <property type="evidence" value="ECO:0007669"/>
    <property type="project" value="TreeGrafter"/>
</dbReference>
<dbReference type="PANTHER" id="PTHR30472">
    <property type="entry name" value="FERRIC ENTEROBACTIN TRANSPORT SYSTEM PERMEASE PROTEIN"/>
    <property type="match status" value="1"/>
</dbReference>
<protein>
    <submittedName>
        <fullName evidence="9">Iron ABC transporter permease</fullName>
    </submittedName>
</protein>
<organism evidence="9 10">
    <name type="scientific">Empedobacter tilapiae</name>
    <dbReference type="NCBI Taxonomy" id="2491114"/>
    <lineage>
        <taxon>Bacteria</taxon>
        <taxon>Pseudomonadati</taxon>
        <taxon>Bacteroidota</taxon>
        <taxon>Flavobacteriia</taxon>
        <taxon>Flavobacteriales</taxon>
        <taxon>Weeksellaceae</taxon>
        <taxon>Empedobacter</taxon>
    </lineage>
</organism>
<dbReference type="InterPro" id="IPR037294">
    <property type="entry name" value="ABC_BtuC-like"/>
</dbReference>
<evidence type="ECO:0000256" key="8">
    <source>
        <dbReference type="SAM" id="Phobius"/>
    </source>
</evidence>
<dbReference type="RefSeq" id="WP_135836331.1">
    <property type="nucleotide sequence ID" value="NZ_SRPE01000010.1"/>
</dbReference>
<feature type="transmembrane region" description="Helical" evidence="8">
    <location>
        <begin position="223"/>
        <end position="254"/>
    </location>
</feature>
<feature type="transmembrane region" description="Helical" evidence="8">
    <location>
        <begin position="290"/>
        <end position="311"/>
    </location>
</feature>
<dbReference type="Pfam" id="PF01032">
    <property type="entry name" value="FecCD"/>
    <property type="match status" value="1"/>
</dbReference>
<feature type="transmembrane region" description="Helical" evidence="8">
    <location>
        <begin position="103"/>
        <end position="122"/>
    </location>
</feature>
<evidence type="ECO:0000313" key="9">
    <source>
        <dbReference type="EMBL" id="TGN24261.1"/>
    </source>
</evidence>
<comment type="subcellular location">
    <subcellularLocation>
        <location evidence="1">Cell membrane</location>
        <topology evidence="1">Multi-pass membrane protein</topology>
    </subcellularLocation>
</comment>
<dbReference type="GO" id="GO:0022857">
    <property type="term" value="F:transmembrane transporter activity"/>
    <property type="evidence" value="ECO:0007669"/>
    <property type="project" value="InterPro"/>
</dbReference>
<reference evidence="9 10" key="1">
    <citation type="submission" date="2019-03" db="EMBL/GenBank/DDBJ databases">
        <title>Empedobacter tilapiae sp. nov., isolated from an intestine of Nile tilapia Oreochromis niloticus.</title>
        <authorList>
            <person name="Kim Y.-O."/>
            <person name="Yoon J.-H."/>
        </authorList>
    </citation>
    <scope>NUCLEOTIDE SEQUENCE [LARGE SCALE GENOMIC DNA]</scope>
    <source>
        <strain evidence="9 10">MRS2</strain>
    </source>
</reference>
<dbReference type="Proteomes" id="UP000297998">
    <property type="component" value="Unassembled WGS sequence"/>
</dbReference>
<name>A0A4Z1BV02_9FLAO</name>
<evidence type="ECO:0000256" key="7">
    <source>
        <dbReference type="ARBA" id="ARBA00023136"/>
    </source>
</evidence>
<keyword evidence="4" id="KW-1003">Cell membrane</keyword>
<keyword evidence="10" id="KW-1185">Reference proteome</keyword>
<feature type="transmembrane region" description="Helical" evidence="8">
    <location>
        <begin position="178"/>
        <end position="197"/>
    </location>
</feature>
<evidence type="ECO:0000256" key="1">
    <source>
        <dbReference type="ARBA" id="ARBA00004651"/>
    </source>
</evidence>
<dbReference type="InterPro" id="IPR000522">
    <property type="entry name" value="ABC_transptr_permease_BtuC"/>
</dbReference>
<dbReference type="AlphaFoldDB" id="A0A4Z1BV02"/>
<keyword evidence="6 8" id="KW-1133">Transmembrane helix</keyword>
<evidence type="ECO:0000256" key="2">
    <source>
        <dbReference type="ARBA" id="ARBA00007935"/>
    </source>
</evidence>
<comment type="similarity">
    <text evidence="2">Belongs to the binding-protein-dependent transport system permease family. FecCD subfamily.</text>
</comment>
<dbReference type="Gene3D" id="1.10.3470.10">
    <property type="entry name" value="ABC transporter involved in vitamin B12 uptake, BtuC"/>
    <property type="match status" value="1"/>
</dbReference>
<evidence type="ECO:0000313" key="10">
    <source>
        <dbReference type="Proteomes" id="UP000297998"/>
    </source>
</evidence>
<feature type="transmembrane region" description="Helical" evidence="8">
    <location>
        <begin position="71"/>
        <end position="91"/>
    </location>
</feature>
<gene>
    <name evidence="9" type="ORF">E4J94_13510</name>
</gene>
<keyword evidence="3" id="KW-0813">Transport</keyword>
<sequence length="317" mass="36061">MKTKNLKLYILLLLFIGSGLLFLGYSIGSHYEYILPKRLIRLTTMILVAVAVAYSSLIFQTITNNRILTPAIMGYESVFILIQTIIIYIYGDVTFRTITETNNFFIAIGGMLLFSIILYFILFRKGKQNIYLLLLIGIVLGTLFEKVSQFFQIILDPNEFSMLETNLFVSFNKMNTDLLVIGTILTSVALLLLHPFLKYLDVIALGKEHAINLGLDYEKLIRFYMMIICVLVSVSTALVGPIAFLGIMVTNICYELFPTNKHQKTVWYCSAIGCIILFLGQFLVEHVFNFSTTTSIIINFIGGIYFIYLILKSTQKK</sequence>
<keyword evidence="7 8" id="KW-0472">Membrane</keyword>
<dbReference type="PANTHER" id="PTHR30472:SF19">
    <property type="entry name" value="PETROBACTIN IMPORT SYSTEM PERMEASE PROTEIN YCLO"/>
    <property type="match status" value="1"/>
</dbReference>
<dbReference type="CDD" id="cd06550">
    <property type="entry name" value="TM_ABC_iron-siderophores_like"/>
    <property type="match status" value="1"/>
</dbReference>
<dbReference type="OrthoDB" id="9796260at2"/>
<feature type="transmembrane region" description="Helical" evidence="8">
    <location>
        <begin position="39"/>
        <end position="59"/>
    </location>
</feature>
<evidence type="ECO:0000256" key="5">
    <source>
        <dbReference type="ARBA" id="ARBA00022692"/>
    </source>
</evidence>
<dbReference type="EMBL" id="SRPE01000010">
    <property type="protein sequence ID" value="TGN24261.1"/>
    <property type="molecule type" value="Genomic_DNA"/>
</dbReference>